<keyword evidence="2" id="KW-1185">Reference proteome</keyword>
<dbReference type="OrthoDB" id="10013093at2"/>
<sequence length="173" mass="20230">MEKNKHGIWCNIKVLKPLIQLWCVEQQLGCVDHYSFNLKSSLPKWQSTSDAARRLAILGLLSKKIFYVLIQTEKKVLLYKKATQASKTRAEIFNRIIFIMDNKHQPCNDAVKASPTSVHQIDYSEYRRIQEENDALRTENDRLRHLVDPLSEDCCSVEDSLQKEYSKERKMTN</sequence>
<geneLocation type="plasmid" evidence="1 2">
    <name>pP742402</name>
</geneLocation>
<dbReference type="EMBL" id="CP001293">
    <property type="protein sequence ID" value="ACK74094.1"/>
    <property type="molecule type" value="Genomic_DNA"/>
</dbReference>
<proteinExistence type="predicted"/>
<dbReference type="HOGENOM" id="CLU_1545076_0_0_3"/>
<gene>
    <name evidence="1" type="ordered locus">PCC7424_5526</name>
</gene>
<name>B7KMS2_GLOC7</name>
<accession>B7KMS2</accession>
<dbReference type="RefSeq" id="WP_012599600.1">
    <property type="nucleotide sequence ID" value="NC_011737.1"/>
</dbReference>
<reference evidence="2" key="1">
    <citation type="journal article" date="2011" name="MBio">
        <title>Novel metabolic attributes of the genus Cyanothece, comprising a group of unicellular nitrogen-fixing Cyanobacteria.</title>
        <authorList>
            <person name="Bandyopadhyay A."/>
            <person name="Elvitigala T."/>
            <person name="Welsh E."/>
            <person name="Stockel J."/>
            <person name="Liberton M."/>
            <person name="Min H."/>
            <person name="Sherman L.A."/>
            <person name="Pakrasi H.B."/>
        </authorList>
    </citation>
    <scope>NUCLEOTIDE SEQUENCE [LARGE SCALE GENOMIC DNA]</scope>
    <source>
        <strain evidence="2">PCC 7424</strain>
        <plasmid evidence="2">pP742402</plasmid>
    </source>
</reference>
<dbReference type="AlphaFoldDB" id="B7KMS2"/>
<dbReference type="KEGG" id="cyc:PCC7424_5526"/>
<protein>
    <submittedName>
        <fullName evidence="1">Uncharacterized protein</fullName>
    </submittedName>
</protein>
<dbReference type="Proteomes" id="UP000002384">
    <property type="component" value="Plasmid pP742402"/>
</dbReference>
<keyword evidence="1" id="KW-0614">Plasmid</keyword>
<evidence type="ECO:0000313" key="2">
    <source>
        <dbReference type="Proteomes" id="UP000002384"/>
    </source>
</evidence>
<organism evidence="1 2">
    <name type="scientific">Gloeothece citriformis (strain PCC 7424)</name>
    <name type="common">Cyanothece sp. (strain PCC 7424)</name>
    <dbReference type="NCBI Taxonomy" id="65393"/>
    <lineage>
        <taxon>Bacteria</taxon>
        <taxon>Bacillati</taxon>
        <taxon>Cyanobacteriota</taxon>
        <taxon>Cyanophyceae</taxon>
        <taxon>Oscillatoriophycideae</taxon>
        <taxon>Chroococcales</taxon>
        <taxon>Aphanothecaceae</taxon>
        <taxon>Gloeothece</taxon>
        <taxon>Gloeothece citriformis</taxon>
    </lineage>
</organism>
<evidence type="ECO:0000313" key="1">
    <source>
        <dbReference type="EMBL" id="ACK74094.1"/>
    </source>
</evidence>